<proteinExistence type="predicted"/>
<evidence type="ECO:0000313" key="1">
    <source>
        <dbReference type="EMBL" id="GCC53070.1"/>
    </source>
</evidence>
<keyword evidence="2" id="KW-1185">Reference proteome</keyword>
<protein>
    <submittedName>
        <fullName evidence="1">Cytochrome c</fullName>
    </submittedName>
</protein>
<name>A0A401UDX1_9BACT</name>
<dbReference type="Gene3D" id="2.60.40.740">
    <property type="match status" value="1"/>
</dbReference>
<dbReference type="OrthoDB" id="1524994at2"/>
<sequence>MLSCTYETIEDNLCTSIPNIDALDVIGTECGKATGIIEVVSSSETPVTFSIDGVTFQESNLFTGLSAKSYIVTVKTELGCTTSQSTTIENLNGINILATSSPSGCKTSNGTISVSATGGPEPYSYVLNGGTGQAGTLFSGLASGTYTVLATDANGCSVQKTVDVISGQSFSSIKAIINANCATSNCHGGSISPDLRNNQNIQTNATKIATLTANGRMPPLGELSSSQIQEIACWVSDGAPIN</sequence>
<evidence type="ECO:0000313" key="2">
    <source>
        <dbReference type="Proteomes" id="UP000288227"/>
    </source>
</evidence>
<gene>
    <name evidence="1" type="ORF">SanaruYs_33110</name>
</gene>
<accession>A0A401UDX1</accession>
<dbReference type="InterPro" id="IPR036909">
    <property type="entry name" value="Cyt_c-like_dom_sf"/>
</dbReference>
<comment type="caution">
    <text evidence="1">The sequence shown here is derived from an EMBL/GenBank/DDBJ whole genome shotgun (WGS) entry which is preliminary data.</text>
</comment>
<reference evidence="1 2" key="1">
    <citation type="submission" date="2018-11" db="EMBL/GenBank/DDBJ databases">
        <title>Chryseotalea sanarue gen. nov., sp., nov., a member of the family Cytophagaceae, isolated from a brackish lake in Hamamatsu Japan.</title>
        <authorList>
            <person name="Maejima Y."/>
            <person name="Iino T."/>
            <person name="Muraguchi Y."/>
            <person name="Fukuda K."/>
            <person name="Ohkuma M."/>
            <person name="Moriuchi R."/>
            <person name="Dohra H."/>
            <person name="Kimbara K."/>
            <person name="Shintani M."/>
        </authorList>
    </citation>
    <scope>NUCLEOTIDE SEQUENCE [LARGE SCALE GENOMIC DNA]</scope>
    <source>
        <strain evidence="1 2">Ys</strain>
    </source>
</reference>
<dbReference type="GO" id="GO:0009055">
    <property type="term" value="F:electron transfer activity"/>
    <property type="evidence" value="ECO:0007669"/>
    <property type="project" value="InterPro"/>
</dbReference>
<organism evidence="1 2">
    <name type="scientific">Chryseotalea sanaruensis</name>
    <dbReference type="NCBI Taxonomy" id="2482724"/>
    <lineage>
        <taxon>Bacteria</taxon>
        <taxon>Pseudomonadati</taxon>
        <taxon>Bacteroidota</taxon>
        <taxon>Cytophagia</taxon>
        <taxon>Cytophagales</taxon>
        <taxon>Chryseotaleaceae</taxon>
        <taxon>Chryseotalea</taxon>
    </lineage>
</organism>
<dbReference type="Proteomes" id="UP000288227">
    <property type="component" value="Unassembled WGS sequence"/>
</dbReference>
<dbReference type="GO" id="GO:0020037">
    <property type="term" value="F:heme binding"/>
    <property type="evidence" value="ECO:0007669"/>
    <property type="project" value="InterPro"/>
</dbReference>
<dbReference type="SUPFAM" id="SSF46626">
    <property type="entry name" value="Cytochrome c"/>
    <property type="match status" value="1"/>
</dbReference>
<dbReference type="EMBL" id="BHXQ01000006">
    <property type="protein sequence ID" value="GCC53070.1"/>
    <property type="molecule type" value="Genomic_DNA"/>
</dbReference>
<dbReference type="AlphaFoldDB" id="A0A401UDX1"/>
<dbReference type="RefSeq" id="WP_160118696.1">
    <property type="nucleotide sequence ID" value="NZ_BHXQ01000006.1"/>
</dbReference>